<evidence type="ECO:0000259" key="13">
    <source>
        <dbReference type="Pfam" id="PF02875"/>
    </source>
</evidence>
<dbReference type="AlphaFoldDB" id="A0A6J4L419"/>
<evidence type="ECO:0000256" key="1">
    <source>
        <dbReference type="ARBA" id="ARBA00022490"/>
    </source>
</evidence>
<sequence length="491" mass="49300">MIALTVGEVAAAVGAELTAGDPDALVTSVVADSRAVAAGSLFVALAGSRADGHEHVVASWRAGAVAALTARDVQPAPCLPVADQVTALGRVARRVVDRAVTGGLQVVGITGSQGKTSTKDLLAQVLEAAGPTVAPLGNLNNELGVPLTACRIEPATRFLVAELGARGIGHIAYLCEVVAPRVGVVLNVGQAHVGEFGGQDAITVAKGELVEALPATGVAVLNAEDPRVWSMRSRTAAPVLAFAGSGAPPTVGGPALWAEDLRADRLGRHAFSLLARDAAGATEAADVVLRLTGRHQVPNAVAAAAAAVALGLPLDVVADALSAAGPRSRWRMELHERPDGVVVVNDSYNANPDSMRAAVGTLAELGRSGGGRTVAVLGDMLELGDSAEAEHADLGRVLVGAAVDRVLALGEHAGTVVRGAVDAGLAPGAATAAGSKEEALELLRAELRPGDVVLVKASRGLALDTVAEALVAPDAVPGRPEHPSAASEEPA</sequence>
<dbReference type="InterPro" id="IPR051046">
    <property type="entry name" value="MurCDEF_CellWall_CoF430Synth"/>
</dbReference>
<dbReference type="HAMAP" id="MF_02019">
    <property type="entry name" value="MurF"/>
    <property type="match status" value="1"/>
</dbReference>
<comment type="subcellular location">
    <subcellularLocation>
        <location evidence="10 11">Cytoplasm</location>
    </subcellularLocation>
</comment>
<evidence type="ECO:0000259" key="14">
    <source>
        <dbReference type="Pfam" id="PF08245"/>
    </source>
</evidence>
<dbReference type="EC" id="6.3.2.10" evidence="10 11"/>
<dbReference type="Gene3D" id="3.40.1190.10">
    <property type="entry name" value="Mur-like, catalytic domain"/>
    <property type="match status" value="1"/>
</dbReference>
<dbReference type="EMBL" id="CADCTS010000375">
    <property type="protein sequence ID" value="CAA9320785.1"/>
    <property type="molecule type" value="Genomic_DNA"/>
</dbReference>
<dbReference type="GO" id="GO:0005524">
    <property type="term" value="F:ATP binding"/>
    <property type="evidence" value="ECO:0007669"/>
    <property type="project" value="UniProtKB-UniRule"/>
</dbReference>
<keyword evidence="5 10" id="KW-0067">ATP-binding</keyword>
<evidence type="ECO:0000259" key="12">
    <source>
        <dbReference type="Pfam" id="PF01225"/>
    </source>
</evidence>
<keyword evidence="8 10" id="KW-0131">Cell cycle</keyword>
<accession>A0A6J4L419</accession>
<evidence type="ECO:0000256" key="8">
    <source>
        <dbReference type="ARBA" id="ARBA00023306"/>
    </source>
</evidence>
<feature type="domain" description="Mur ligase N-terminal catalytic" evidence="12">
    <location>
        <begin position="26"/>
        <end position="73"/>
    </location>
</feature>
<dbReference type="InterPro" id="IPR036565">
    <property type="entry name" value="Mur-like_cat_sf"/>
</dbReference>
<gene>
    <name evidence="10" type="primary">murF</name>
    <name evidence="15" type="ORF">AVDCRST_MAG48-2633</name>
</gene>
<dbReference type="SUPFAM" id="SSF63418">
    <property type="entry name" value="MurE/MurF N-terminal domain"/>
    <property type="match status" value="1"/>
</dbReference>
<dbReference type="InterPro" id="IPR013221">
    <property type="entry name" value="Mur_ligase_cen"/>
</dbReference>
<dbReference type="Pfam" id="PF01225">
    <property type="entry name" value="Mur_ligase"/>
    <property type="match status" value="1"/>
</dbReference>
<dbReference type="SUPFAM" id="SSF53623">
    <property type="entry name" value="MurD-like peptide ligases, catalytic domain"/>
    <property type="match status" value="1"/>
</dbReference>
<comment type="catalytic activity">
    <reaction evidence="10 11">
        <text>D-alanyl-D-alanine + UDP-N-acetyl-alpha-D-muramoyl-L-alanyl-gamma-D-glutamyl-meso-2,6-diaminopimelate + ATP = UDP-N-acetyl-alpha-D-muramoyl-L-alanyl-gamma-D-glutamyl-meso-2,6-diaminopimeloyl-D-alanyl-D-alanine + ADP + phosphate + H(+)</text>
        <dbReference type="Rhea" id="RHEA:28374"/>
        <dbReference type="ChEBI" id="CHEBI:15378"/>
        <dbReference type="ChEBI" id="CHEBI:30616"/>
        <dbReference type="ChEBI" id="CHEBI:43474"/>
        <dbReference type="ChEBI" id="CHEBI:57822"/>
        <dbReference type="ChEBI" id="CHEBI:61386"/>
        <dbReference type="ChEBI" id="CHEBI:83905"/>
        <dbReference type="ChEBI" id="CHEBI:456216"/>
        <dbReference type="EC" id="6.3.2.10"/>
    </reaction>
</comment>
<keyword evidence="2 10" id="KW-0436">Ligase</keyword>
<dbReference type="GO" id="GO:0009252">
    <property type="term" value="P:peptidoglycan biosynthetic process"/>
    <property type="evidence" value="ECO:0007669"/>
    <property type="project" value="UniProtKB-UniRule"/>
</dbReference>
<dbReference type="Gene3D" id="3.90.190.20">
    <property type="entry name" value="Mur ligase, C-terminal domain"/>
    <property type="match status" value="1"/>
</dbReference>
<keyword evidence="1 10" id="KW-0963">Cytoplasm</keyword>
<evidence type="ECO:0000256" key="3">
    <source>
        <dbReference type="ARBA" id="ARBA00022618"/>
    </source>
</evidence>
<dbReference type="InterPro" id="IPR005863">
    <property type="entry name" value="UDP-N-AcMur_synth"/>
</dbReference>
<evidence type="ECO:0000256" key="10">
    <source>
        <dbReference type="HAMAP-Rule" id="MF_02019"/>
    </source>
</evidence>
<keyword evidence="4 10" id="KW-0547">Nucleotide-binding</keyword>
<keyword evidence="3 10" id="KW-0132">Cell division</keyword>
<dbReference type="GO" id="GO:0005737">
    <property type="term" value="C:cytoplasm"/>
    <property type="evidence" value="ECO:0007669"/>
    <property type="project" value="UniProtKB-SubCell"/>
</dbReference>
<dbReference type="NCBIfam" id="TIGR01143">
    <property type="entry name" value="murF"/>
    <property type="match status" value="1"/>
</dbReference>
<dbReference type="GO" id="GO:0008360">
    <property type="term" value="P:regulation of cell shape"/>
    <property type="evidence" value="ECO:0007669"/>
    <property type="project" value="UniProtKB-KW"/>
</dbReference>
<feature type="binding site" evidence="10">
    <location>
        <begin position="111"/>
        <end position="117"/>
    </location>
    <ligand>
        <name>ATP</name>
        <dbReference type="ChEBI" id="CHEBI:30616"/>
    </ligand>
</feature>
<dbReference type="Gene3D" id="3.40.1390.10">
    <property type="entry name" value="MurE/MurF, N-terminal domain"/>
    <property type="match status" value="1"/>
</dbReference>
<evidence type="ECO:0000256" key="9">
    <source>
        <dbReference type="ARBA" id="ARBA00023316"/>
    </source>
</evidence>
<dbReference type="GO" id="GO:0047480">
    <property type="term" value="F:UDP-N-acetylmuramoyl-tripeptide-D-alanyl-D-alanine ligase activity"/>
    <property type="evidence" value="ECO:0007669"/>
    <property type="project" value="UniProtKB-UniRule"/>
</dbReference>
<organism evidence="15">
    <name type="scientific">uncultured Friedmanniella sp</name>
    <dbReference type="NCBI Taxonomy" id="335381"/>
    <lineage>
        <taxon>Bacteria</taxon>
        <taxon>Bacillati</taxon>
        <taxon>Actinomycetota</taxon>
        <taxon>Actinomycetes</taxon>
        <taxon>Propionibacteriales</taxon>
        <taxon>Nocardioidaceae</taxon>
        <taxon>Friedmanniella</taxon>
        <taxon>environmental samples</taxon>
    </lineage>
</organism>
<name>A0A6J4L419_9ACTN</name>
<dbReference type="GO" id="GO:0071555">
    <property type="term" value="P:cell wall organization"/>
    <property type="evidence" value="ECO:0007669"/>
    <property type="project" value="UniProtKB-KW"/>
</dbReference>
<dbReference type="PANTHER" id="PTHR43024">
    <property type="entry name" value="UDP-N-ACETYLMURAMOYL-TRIPEPTIDE--D-ALANYL-D-ALANINE LIGASE"/>
    <property type="match status" value="1"/>
</dbReference>
<keyword evidence="6 10" id="KW-0133">Cell shape</keyword>
<dbReference type="Pfam" id="PF02875">
    <property type="entry name" value="Mur_ligase_C"/>
    <property type="match status" value="1"/>
</dbReference>
<dbReference type="Pfam" id="PF08245">
    <property type="entry name" value="Mur_ligase_M"/>
    <property type="match status" value="1"/>
</dbReference>
<feature type="domain" description="Mur ligase central" evidence="14">
    <location>
        <begin position="109"/>
        <end position="307"/>
    </location>
</feature>
<evidence type="ECO:0000256" key="4">
    <source>
        <dbReference type="ARBA" id="ARBA00022741"/>
    </source>
</evidence>
<protein>
    <recommendedName>
        <fullName evidence="10 11">UDP-N-acetylmuramoyl-tripeptide--D-alanyl-D-alanine ligase</fullName>
        <ecNumber evidence="10 11">6.3.2.10</ecNumber>
    </recommendedName>
    <alternativeName>
        <fullName evidence="10">D-alanyl-D-alanine-adding enzyme</fullName>
    </alternativeName>
</protein>
<dbReference type="GO" id="GO:0051301">
    <property type="term" value="P:cell division"/>
    <property type="evidence" value="ECO:0007669"/>
    <property type="project" value="UniProtKB-KW"/>
</dbReference>
<keyword evidence="7 10" id="KW-0573">Peptidoglycan synthesis</keyword>
<comment type="pathway">
    <text evidence="10 11">Cell wall biogenesis; peptidoglycan biosynthesis.</text>
</comment>
<evidence type="ECO:0000256" key="2">
    <source>
        <dbReference type="ARBA" id="ARBA00022598"/>
    </source>
</evidence>
<dbReference type="InterPro" id="IPR004101">
    <property type="entry name" value="Mur_ligase_C"/>
</dbReference>
<comment type="similarity">
    <text evidence="10">Belongs to the MurCDEF family. MurF subfamily.</text>
</comment>
<evidence type="ECO:0000256" key="7">
    <source>
        <dbReference type="ARBA" id="ARBA00022984"/>
    </source>
</evidence>
<dbReference type="SUPFAM" id="SSF53244">
    <property type="entry name" value="MurD-like peptide ligases, peptide-binding domain"/>
    <property type="match status" value="1"/>
</dbReference>
<evidence type="ECO:0000256" key="11">
    <source>
        <dbReference type="RuleBase" id="RU004136"/>
    </source>
</evidence>
<keyword evidence="9 10" id="KW-0961">Cell wall biogenesis/degradation</keyword>
<reference evidence="15" key="1">
    <citation type="submission" date="2020-02" db="EMBL/GenBank/DDBJ databases">
        <authorList>
            <person name="Meier V. D."/>
        </authorList>
    </citation>
    <scope>NUCLEOTIDE SEQUENCE</scope>
    <source>
        <strain evidence="15">AVDCRST_MAG48</strain>
    </source>
</reference>
<evidence type="ECO:0000256" key="5">
    <source>
        <dbReference type="ARBA" id="ARBA00022840"/>
    </source>
</evidence>
<dbReference type="InterPro" id="IPR036615">
    <property type="entry name" value="Mur_ligase_C_dom_sf"/>
</dbReference>
<comment type="function">
    <text evidence="10 11">Involved in cell wall formation. Catalyzes the final step in the synthesis of UDP-N-acetylmuramoyl-pentapeptide, the precursor of murein.</text>
</comment>
<evidence type="ECO:0000313" key="15">
    <source>
        <dbReference type="EMBL" id="CAA9320785.1"/>
    </source>
</evidence>
<proteinExistence type="inferred from homology"/>
<dbReference type="PANTHER" id="PTHR43024:SF1">
    <property type="entry name" value="UDP-N-ACETYLMURAMOYL-TRIPEPTIDE--D-ALANYL-D-ALANINE LIGASE"/>
    <property type="match status" value="1"/>
</dbReference>
<dbReference type="InterPro" id="IPR000713">
    <property type="entry name" value="Mur_ligase_N"/>
</dbReference>
<dbReference type="InterPro" id="IPR035911">
    <property type="entry name" value="MurE/MurF_N"/>
</dbReference>
<feature type="domain" description="Mur ligase C-terminal" evidence="13">
    <location>
        <begin position="331"/>
        <end position="459"/>
    </location>
</feature>
<evidence type="ECO:0000256" key="6">
    <source>
        <dbReference type="ARBA" id="ARBA00022960"/>
    </source>
</evidence>
<dbReference type="UniPathway" id="UPA00219"/>